<proteinExistence type="inferred from homology"/>
<accession>L2F8Z3</accession>
<feature type="domain" description="YqgF/RNase H-like" evidence="6">
    <location>
        <begin position="14"/>
        <end position="119"/>
    </location>
</feature>
<dbReference type="PATRIC" id="fig|1230338.3.peg.532"/>
<comment type="caution">
    <text evidence="7">The sequence shown here is derived from an EMBL/GenBank/DDBJ whole genome shotgun (WGS) entry which is preliminary data.</text>
</comment>
<evidence type="ECO:0000256" key="1">
    <source>
        <dbReference type="ARBA" id="ARBA00022490"/>
    </source>
</evidence>
<dbReference type="InterPro" id="IPR037027">
    <property type="entry name" value="YqgF/RNaseH-like_dom_sf"/>
</dbReference>
<dbReference type="Proteomes" id="UP000023795">
    <property type="component" value="Unassembled WGS sequence"/>
</dbReference>
<reference evidence="7 8" key="1">
    <citation type="journal article" date="2013" name="Genome Announc.">
        <title>Genome Sequence of Moraxella macacae 0408225, a Novel Bacterial Species Isolated from a Cynomolgus Macaque with Epistaxis.</title>
        <authorList>
            <person name="Ladner J.T."/>
            <person name="Whitehouse C.A."/>
            <person name="Koroleva G.I."/>
            <person name="Palacios G.F."/>
        </authorList>
    </citation>
    <scope>NUCLEOTIDE SEQUENCE [LARGE SCALE GENOMIC DNA]</scope>
    <source>
        <strain evidence="7 8">0408225</strain>
    </source>
</reference>
<dbReference type="HAMAP" id="MF_00651">
    <property type="entry name" value="Nuclease_YqgF"/>
    <property type="match status" value="1"/>
</dbReference>
<dbReference type="Pfam" id="PF03652">
    <property type="entry name" value="RuvX"/>
    <property type="match status" value="1"/>
</dbReference>
<dbReference type="PANTHER" id="PTHR33317:SF4">
    <property type="entry name" value="POLYNUCLEOTIDYL TRANSFERASE, RIBONUCLEASE H-LIKE SUPERFAMILY PROTEIN"/>
    <property type="match status" value="1"/>
</dbReference>
<protein>
    <recommendedName>
        <fullName evidence="5">Putative pre-16S rRNA nuclease</fullName>
        <ecNumber evidence="5">3.1.-.-</ecNumber>
    </recommendedName>
</protein>
<dbReference type="NCBIfam" id="TIGR00250">
    <property type="entry name" value="RNAse_H_YqgF"/>
    <property type="match status" value="1"/>
</dbReference>
<sequence length="158" mass="17563">MPNSLANNNQAKIQTVMGLDFGAAKMGISLGNTLTRNARPLMQFAMQNGKPDWQALLSLIKQWQATTIVVGLPLNMDGTISPMGLRAKKFARRLKHELQTCHYQCDVVVFDERLSSREAKNLAWEYGLIKTKNDPIDSIASAILLGSWLRSGDGEYLL</sequence>
<dbReference type="RefSeq" id="WP_009767046.1">
    <property type="nucleotide sequence ID" value="NZ_ANIN01000001.1"/>
</dbReference>
<dbReference type="PANTHER" id="PTHR33317">
    <property type="entry name" value="POLYNUCLEOTIDYL TRANSFERASE, RIBONUCLEASE H-LIKE SUPERFAMILY PROTEIN"/>
    <property type="match status" value="1"/>
</dbReference>
<evidence type="ECO:0000256" key="4">
    <source>
        <dbReference type="ARBA" id="ARBA00022801"/>
    </source>
</evidence>
<dbReference type="GO" id="GO:0000967">
    <property type="term" value="P:rRNA 5'-end processing"/>
    <property type="evidence" value="ECO:0007669"/>
    <property type="project" value="UniProtKB-UniRule"/>
</dbReference>
<keyword evidence="4 5" id="KW-0378">Hydrolase</keyword>
<evidence type="ECO:0000313" key="8">
    <source>
        <dbReference type="Proteomes" id="UP000023795"/>
    </source>
</evidence>
<evidence type="ECO:0000256" key="2">
    <source>
        <dbReference type="ARBA" id="ARBA00022517"/>
    </source>
</evidence>
<keyword evidence="1 5" id="KW-0963">Cytoplasm</keyword>
<dbReference type="GO" id="GO:0005829">
    <property type="term" value="C:cytosol"/>
    <property type="evidence" value="ECO:0007669"/>
    <property type="project" value="TreeGrafter"/>
</dbReference>
<dbReference type="CDD" id="cd16964">
    <property type="entry name" value="YqgF"/>
    <property type="match status" value="1"/>
</dbReference>
<evidence type="ECO:0000313" key="7">
    <source>
        <dbReference type="EMBL" id="ELA09226.1"/>
    </source>
</evidence>
<evidence type="ECO:0000256" key="5">
    <source>
        <dbReference type="HAMAP-Rule" id="MF_00651"/>
    </source>
</evidence>
<dbReference type="EMBL" id="ANIN01000001">
    <property type="protein sequence ID" value="ELA09226.1"/>
    <property type="molecule type" value="Genomic_DNA"/>
</dbReference>
<name>L2F8Z3_9GAMM</name>
<dbReference type="InterPro" id="IPR006641">
    <property type="entry name" value="YqgF/RNaseH-like_dom"/>
</dbReference>
<keyword evidence="8" id="KW-1185">Reference proteome</keyword>
<comment type="function">
    <text evidence="5">Could be a nuclease involved in processing of the 5'-end of pre-16S rRNA.</text>
</comment>
<dbReference type="STRING" id="1230338.MOMA_02435"/>
<dbReference type="GO" id="GO:0016788">
    <property type="term" value="F:hydrolase activity, acting on ester bonds"/>
    <property type="evidence" value="ECO:0007669"/>
    <property type="project" value="UniProtKB-UniRule"/>
</dbReference>
<keyword evidence="2 5" id="KW-0690">Ribosome biogenesis</keyword>
<organism evidence="7 8">
    <name type="scientific">Moraxella macacae 0408225</name>
    <dbReference type="NCBI Taxonomy" id="1230338"/>
    <lineage>
        <taxon>Bacteria</taxon>
        <taxon>Pseudomonadati</taxon>
        <taxon>Pseudomonadota</taxon>
        <taxon>Gammaproteobacteria</taxon>
        <taxon>Moraxellales</taxon>
        <taxon>Moraxellaceae</taxon>
        <taxon>Moraxella</taxon>
    </lineage>
</organism>
<comment type="similarity">
    <text evidence="5">Belongs to the YqgF HJR family.</text>
</comment>
<dbReference type="SUPFAM" id="SSF53098">
    <property type="entry name" value="Ribonuclease H-like"/>
    <property type="match status" value="1"/>
</dbReference>
<keyword evidence="3 5" id="KW-0540">Nuclease</keyword>
<dbReference type="SMART" id="SM00732">
    <property type="entry name" value="YqgFc"/>
    <property type="match status" value="1"/>
</dbReference>
<dbReference type="InterPro" id="IPR005227">
    <property type="entry name" value="YqgF"/>
</dbReference>
<dbReference type="EC" id="3.1.-.-" evidence="5"/>
<dbReference type="Gene3D" id="3.30.420.140">
    <property type="entry name" value="YqgF/RNase H-like domain"/>
    <property type="match status" value="1"/>
</dbReference>
<gene>
    <name evidence="7" type="ORF">MOMA_02435</name>
</gene>
<dbReference type="GO" id="GO:0004518">
    <property type="term" value="F:nuclease activity"/>
    <property type="evidence" value="ECO:0007669"/>
    <property type="project" value="UniProtKB-KW"/>
</dbReference>
<dbReference type="InterPro" id="IPR012337">
    <property type="entry name" value="RNaseH-like_sf"/>
</dbReference>
<dbReference type="AlphaFoldDB" id="L2F8Z3"/>
<dbReference type="OrthoDB" id="9796140at2"/>
<evidence type="ECO:0000259" key="6">
    <source>
        <dbReference type="SMART" id="SM00732"/>
    </source>
</evidence>
<evidence type="ECO:0000256" key="3">
    <source>
        <dbReference type="ARBA" id="ARBA00022722"/>
    </source>
</evidence>
<comment type="subcellular location">
    <subcellularLocation>
        <location evidence="5">Cytoplasm</location>
    </subcellularLocation>
</comment>
<dbReference type="eggNOG" id="COG0816">
    <property type="taxonomic scope" value="Bacteria"/>
</dbReference>